<comment type="similarity">
    <text evidence="2 9">Belongs to the class-III pyridoxal-phosphate-dependent aminotransferase family.</text>
</comment>
<dbReference type="InterPro" id="IPR015421">
    <property type="entry name" value="PyrdxlP-dep_Trfase_major"/>
</dbReference>
<dbReference type="FunFam" id="3.40.640.10:FF:000004">
    <property type="entry name" value="Acetylornithine aminotransferase"/>
    <property type="match status" value="1"/>
</dbReference>
<reference evidence="11" key="1">
    <citation type="submission" date="2011-12" db="EMBL/GenBank/DDBJ databases">
        <title>The complete genome of chromosome of Sulfobacillus acidophilus DSM 10332.</title>
        <authorList>
            <person name="Lucas S."/>
            <person name="Han J."/>
            <person name="Lapidus A."/>
            <person name="Bruce D."/>
            <person name="Goodwin L."/>
            <person name="Pitluck S."/>
            <person name="Peters L."/>
            <person name="Kyrpides N."/>
            <person name="Mavromatis K."/>
            <person name="Ivanova N."/>
            <person name="Mikhailova N."/>
            <person name="Chertkov O."/>
            <person name="Saunders E."/>
            <person name="Detter J.C."/>
            <person name="Tapia R."/>
            <person name="Han C."/>
            <person name="Land M."/>
            <person name="Hauser L."/>
            <person name="Markowitz V."/>
            <person name="Cheng J.-F."/>
            <person name="Hugenholtz P."/>
            <person name="Woyke T."/>
            <person name="Wu D."/>
            <person name="Pukall R."/>
            <person name="Gehrich-Schroeter G."/>
            <person name="Schneider S."/>
            <person name="Klenk H.-P."/>
            <person name="Eisen J.A."/>
        </authorList>
    </citation>
    <scope>NUCLEOTIDE SEQUENCE [LARGE SCALE GENOMIC DNA]</scope>
    <source>
        <strain evidence="11">ATCC 700253 / DSM 10332 / NAL</strain>
    </source>
</reference>
<dbReference type="Gene3D" id="3.40.640.10">
    <property type="entry name" value="Type I PLP-dependent aspartate aminotransferase-like (Major domain)"/>
    <property type="match status" value="1"/>
</dbReference>
<dbReference type="HOGENOM" id="CLU_016922_10_0_9"/>
<evidence type="ECO:0000256" key="3">
    <source>
        <dbReference type="ARBA" id="ARBA00011881"/>
    </source>
</evidence>
<dbReference type="EC" id="2.6.1.44" evidence="4"/>
<dbReference type="STRING" id="679936.Sulac_2495"/>
<comment type="subunit">
    <text evidence="3">Homotetramer.</text>
</comment>
<proteinExistence type="inferred from homology"/>
<evidence type="ECO:0000313" key="10">
    <source>
        <dbReference type="EMBL" id="AEW05957.1"/>
    </source>
</evidence>
<name>G8TW30_SULAD</name>
<dbReference type="AlphaFoldDB" id="G8TW30"/>
<evidence type="ECO:0000313" key="11">
    <source>
        <dbReference type="Proteomes" id="UP000005439"/>
    </source>
</evidence>
<dbReference type="CDD" id="cd00610">
    <property type="entry name" value="OAT_like"/>
    <property type="match status" value="1"/>
</dbReference>
<accession>G8TW30</accession>
<organism evidence="10 11">
    <name type="scientific">Sulfobacillus acidophilus (strain ATCC 700253 / DSM 10332 / NAL)</name>
    <dbReference type="NCBI Taxonomy" id="679936"/>
    <lineage>
        <taxon>Bacteria</taxon>
        <taxon>Bacillati</taxon>
        <taxon>Bacillota</taxon>
        <taxon>Clostridia</taxon>
        <taxon>Eubacteriales</taxon>
        <taxon>Clostridiales Family XVII. Incertae Sedis</taxon>
        <taxon>Sulfobacillus</taxon>
    </lineage>
</organism>
<keyword evidence="5 10" id="KW-0032">Aminotransferase</keyword>
<dbReference type="PATRIC" id="fig|679936.5.peg.2584"/>
<keyword evidence="8" id="KW-0809">Transit peptide</keyword>
<dbReference type="GO" id="GO:0030170">
    <property type="term" value="F:pyridoxal phosphate binding"/>
    <property type="evidence" value="ECO:0007669"/>
    <property type="project" value="InterPro"/>
</dbReference>
<dbReference type="PANTHER" id="PTHR45688:SF3">
    <property type="entry name" value="ALANINE--GLYOXYLATE AMINOTRANSFERASE 2, MITOCHONDRIAL"/>
    <property type="match status" value="1"/>
</dbReference>
<dbReference type="PROSITE" id="PS00600">
    <property type="entry name" value="AA_TRANSFER_CLASS_3"/>
    <property type="match status" value="1"/>
</dbReference>
<comment type="cofactor">
    <cofactor evidence="1">
        <name>pyridoxal 5'-phosphate</name>
        <dbReference type="ChEBI" id="CHEBI:597326"/>
    </cofactor>
</comment>
<dbReference type="PANTHER" id="PTHR45688">
    <property type="match status" value="1"/>
</dbReference>
<dbReference type="PIRSF" id="PIRSF000521">
    <property type="entry name" value="Transaminase_4ab_Lys_Orn"/>
    <property type="match status" value="1"/>
</dbReference>
<dbReference type="InterPro" id="IPR015424">
    <property type="entry name" value="PyrdxlP-dep_Trfase"/>
</dbReference>
<keyword evidence="6 10" id="KW-0808">Transferase</keyword>
<dbReference type="EMBL" id="CP003179">
    <property type="protein sequence ID" value="AEW05957.1"/>
    <property type="molecule type" value="Genomic_DNA"/>
</dbReference>
<dbReference type="InterPro" id="IPR005814">
    <property type="entry name" value="Aminotrans_3"/>
</dbReference>
<reference evidence="10 11" key="2">
    <citation type="journal article" date="2012" name="Stand. Genomic Sci.">
        <title>Complete genome sequence of the moderately thermophilic mineral-sulfide-oxidizing firmicute Sulfobacillus acidophilus type strain (NAL(T)).</title>
        <authorList>
            <person name="Anderson I."/>
            <person name="Chertkov O."/>
            <person name="Chen A."/>
            <person name="Saunders E."/>
            <person name="Lapidus A."/>
            <person name="Nolan M."/>
            <person name="Lucas S."/>
            <person name="Hammon N."/>
            <person name="Deshpande S."/>
            <person name="Cheng J.F."/>
            <person name="Han C."/>
            <person name="Tapia R."/>
            <person name="Goodwin L.A."/>
            <person name="Pitluck S."/>
            <person name="Liolios K."/>
            <person name="Pagani I."/>
            <person name="Ivanova N."/>
            <person name="Mikhailova N."/>
            <person name="Pati A."/>
            <person name="Palaniappan K."/>
            <person name="Land M."/>
            <person name="Pan C."/>
            <person name="Rohde M."/>
            <person name="Pukall R."/>
            <person name="Goker M."/>
            <person name="Detter J.C."/>
            <person name="Woyke T."/>
            <person name="Bristow J."/>
            <person name="Eisen J.A."/>
            <person name="Markowitz V."/>
            <person name="Hugenholtz P."/>
            <person name="Kyrpides N.C."/>
            <person name="Klenk H.P."/>
            <person name="Mavromatis K."/>
        </authorList>
    </citation>
    <scope>NUCLEOTIDE SEQUENCE [LARGE SCALE GENOMIC DNA]</scope>
    <source>
        <strain evidence="11">ATCC 700253 / DSM 10332 / NAL</strain>
    </source>
</reference>
<keyword evidence="11" id="KW-1185">Reference proteome</keyword>
<protein>
    <recommendedName>
        <fullName evidence="4">alanine--glyoxylate transaminase</fullName>
        <ecNumber evidence="4">2.6.1.44</ecNumber>
    </recommendedName>
</protein>
<keyword evidence="7 9" id="KW-0663">Pyridoxal phosphate</keyword>
<evidence type="ECO:0000256" key="9">
    <source>
        <dbReference type="RuleBase" id="RU003560"/>
    </source>
</evidence>
<dbReference type="InterPro" id="IPR049704">
    <property type="entry name" value="Aminotrans_3_PPA_site"/>
</dbReference>
<gene>
    <name evidence="10" type="ordered locus">Sulac_2495</name>
</gene>
<evidence type="ECO:0000256" key="2">
    <source>
        <dbReference type="ARBA" id="ARBA00008954"/>
    </source>
</evidence>
<dbReference type="Proteomes" id="UP000005439">
    <property type="component" value="Chromosome"/>
</dbReference>
<evidence type="ECO:0000256" key="7">
    <source>
        <dbReference type="ARBA" id="ARBA00022898"/>
    </source>
</evidence>
<evidence type="ECO:0000256" key="6">
    <source>
        <dbReference type="ARBA" id="ARBA00022679"/>
    </source>
</evidence>
<dbReference type="Pfam" id="PF00202">
    <property type="entry name" value="Aminotran_3"/>
    <property type="match status" value="1"/>
</dbReference>
<evidence type="ECO:0000256" key="1">
    <source>
        <dbReference type="ARBA" id="ARBA00001933"/>
    </source>
</evidence>
<dbReference type="InterPro" id="IPR015422">
    <property type="entry name" value="PyrdxlP-dep_Trfase_small"/>
</dbReference>
<evidence type="ECO:0000256" key="4">
    <source>
        <dbReference type="ARBA" id="ARBA00013049"/>
    </source>
</evidence>
<dbReference type="SUPFAM" id="SSF53383">
    <property type="entry name" value="PLP-dependent transferases"/>
    <property type="match status" value="1"/>
</dbReference>
<dbReference type="GO" id="GO:0008453">
    <property type="term" value="F:alanine-glyoxylate transaminase activity"/>
    <property type="evidence" value="ECO:0007669"/>
    <property type="project" value="UniProtKB-EC"/>
</dbReference>
<dbReference type="KEGG" id="sap:Sulac_2495"/>
<dbReference type="Gene3D" id="3.90.1150.10">
    <property type="entry name" value="Aspartate Aminotransferase, domain 1"/>
    <property type="match status" value="1"/>
</dbReference>
<evidence type="ECO:0000256" key="8">
    <source>
        <dbReference type="ARBA" id="ARBA00022946"/>
    </source>
</evidence>
<sequence length="441" mass="47263">MANIKDRQKRYLVPGVTTYYEKPLVLVKGDGRRVTDATGRTYLDFFGGILTVSVGHAHPAIAAAVTDQVNQLVHTSTLYITEPMVDLAEKLAEITPGDLEQSFFTTSGTEANETAVAMAQLATGHQDVLALRHSYSGRSQAAMGLTGQSAWKLGGAGMALPIRHTQNAYCYRCPFGKTPDRCGLECARDAEAFIRTATSGRLAALIAEPIQGVGGFITPPPAFFQELVPIVRKFGGLFIDDEVQTGFGRTGKRFGIEHYGVVPDIMTFAKGLANGLPIGATVTTAAIGARYTGPTISTFGGNPLSMRAALATLNVIETENLTENARVTGLLLREGLEELSDRYPAIGDVRGLGLMQGLEWVRHDKTPAPDLAAEFLEATGELGLLVGKGGLYGNVIRIAPPLTVTVSEVREALELMNQATALVYAHHPELQDIPSTRIHYV</sequence>
<evidence type="ECO:0000256" key="5">
    <source>
        <dbReference type="ARBA" id="ARBA00022576"/>
    </source>
</evidence>